<keyword evidence="4" id="KW-1185">Reference proteome</keyword>
<organism evidence="3 4">
    <name type="scientific">Effrenium voratum</name>
    <dbReference type="NCBI Taxonomy" id="2562239"/>
    <lineage>
        <taxon>Eukaryota</taxon>
        <taxon>Sar</taxon>
        <taxon>Alveolata</taxon>
        <taxon>Dinophyceae</taxon>
        <taxon>Suessiales</taxon>
        <taxon>Symbiodiniaceae</taxon>
        <taxon>Effrenium</taxon>
    </lineage>
</organism>
<name>A0AA36HNC7_9DINO</name>
<protein>
    <submittedName>
        <fullName evidence="3">Uncharacterized protein</fullName>
    </submittedName>
</protein>
<feature type="compositionally biased region" description="Polar residues" evidence="1">
    <location>
        <begin position="203"/>
        <end position="214"/>
    </location>
</feature>
<proteinExistence type="predicted"/>
<comment type="caution">
    <text evidence="3">The sequence shown here is derived from an EMBL/GenBank/DDBJ whole genome shotgun (WGS) entry which is preliminary data.</text>
</comment>
<dbReference type="Proteomes" id="UP001178507">
    <property type="component" value="Unassembled WGS sequence"/>
</dbReference>
<evidence type="ECO:0000256" key="1">
    <source>
        <dbReference type="SAM" id="MobiDB-lite"/>
    </source>
</evidence>
<evidence type="ECO:0000313" key="3">
    <source>
        <dbReference type="EMBL" id="CAJ1371692.1"/>
    </source>
</evidence>
<feature type="region of interest" description="Disordered" evidence="1">
    <location>
        <begin position="194"/>
        <end position="214"/>
    </location>
</feature>
<dbReference type="AlphaFoldDB" id="A0AA36HNC7"/>
<sequence>MTQRSLAITVPLALVQVAHRLSSASCHSACLGNRSIDSSSFTLIRSGSRGSRSDMASSAVAIPEGGDELFAKYFSEITLDIIEEQTFLKRAMEEPGPRYVHLRRSSIGTVTIPPHIEENCQGEFNQVWTGHPKVDRTLFILDRRAENRLRDVKSIGNQRNIPMLRGVACSKKNYGARLGNEPLGDSFRAKYMNGVKKPPLTSHPLTQGPSILDS</sequence>
<reference evidence="3" key="1">
    <citation type="submission" date="2023-08" db="EMBL/GenBank/DDBJ databases">
        <authorList>
            <person name="Chen Y."/>
            <person name="Shah S."/>
            <person name="Dougan E. K."/>
            <person name="Thang M."/>
            <person name="Chan C."/>
        </authorList>
    </citation>
    <scope>NUCLEOTIDE SEQUENCE</scope>
</reference>
<accession>A0AA36HNC7</accession>
<gene>
    <name evidence="3" type="ORF">EVOR1521_LOCUS1955</name>
</gene>
<feature type="signal peptide" evidence="2">
    <location>
        <begin position="1"/>
        <end position="20"/>
    </location>
</feature>
<feature type="chain" id="PRO_5041290243" evidence="2">
    <location>
        <begin position="21"/>
        <end position="214"/>
    </location>
</feature>
<evidence type="ECO:0000256" key="2">
    <source>
        <dbReference type="SAM" id="SignalP"/>
    </source>
</evidence>
<keyword evidence="2" id="KW-0732">Signal</keyword>
<evidence type="ECO:0000313" key="4">
    <source>
        <dbReference type="Proteomes" id="UP001178507"/>
    </source>
</evidence>
<dbReference type="EMBL" id="CAUJNA010000093">
    <property type="protein sequence ID" value="CAJ1371692.1"/>
    <property type="molecule type" value="Genomic_DNA"/>
</dbReference>